<organism evidence="2 3">
    <name type="scientific">Microbispora hainanensis</name>
    <dbReference type="NCBI Taxonomy" id="568844"/>
    <lineage>
        <taxon>Bacteria</taxon>
        <taxon>Bacillati</taxon>
        <taxon>Actinomycetota</taxon>
        <taxon>Actinomycetes</taxon>
        <taxon>Streptosporangiales</taxon>
        <taxon>Streptosporangiaceae</taxon>
        <taxon>Microbispora</taxon>
    </lineage>
</organism>
<feature type="domain" description="HNH nuclease" evidence="1">
    <location>
        <begin position="107"/>
        <end position="168"/>
    </location>
</feature>
<dbReference type="Gene3D" id="1.10.30.50">
    <property type="match status" value="1"/>
</dbReference>
<accession>A0A544Y519</accession>
<comment type="caution">
    <text evidence="2">The sequence shown here is derived from an EMBL/GenBank/DDBJ whole genome shotgun (WGS) entry which is preliminary data.</text>
</comment>
<sequence>MDLEKSHERPDWRNEKLGSRIRVALWLLEVIGEGNTFTKEQLHDAFPGITTIDRRLRELREDGWVIDSDRTLSHLGASEMLLTRAGEPIWEPGRVQLRRFKRFSAPQLRQKVLERDSYSCVHCGLSSVEGPTEAPVNVVLELAHVVPLAAGGSDDLDNLITLCANCHRLLSSGVQLPDVDSVWHLVQGLSPQDQARLLAWIAMDRKPPTQAEKAWSLYRRLRPEQRTSVAHRLGQAVLDRTDADSSD</sequence>
<dbReference type="GO" id="GO:0008270">
    <property type="term" value="F:zinc ion binding"/>
    <property type="evidence" value="ECO:0007669"/>
    <property type="project" value="InterPro"/>
</dbReference>
<name>A0A544Y519_9ACTN</name>
<dbReference type="GO" id="GO:0004519">
    <property type="term" value="F:endonuclease activity"/>
    <property type="evidence" value="ECO:0007669"/>
    <property type="project" value="UniProtKB-KW"/>
</dbReference>
<gene>
    <name evidence="2" type="ORF">FLX08_36710</name>
</gene>
<dbReference type="InterPro" id="IPR002711">
    <property type="entry name" value="HNH"/>
</dbReference>
<keyword evidence="2" id="KW-0255">Endonuclease</keyword>
<dbReference type="AlphaFoldDB" id="A0A544Y519"/>
<reference evidence="2 3" key="1">
    <citation type="submission" date="2019-07" db="EMBL/GenBank/DDBJ databases">
        <title>Microbispora hainanensis DSM 45428.</title>
        <authorList>
            <person name="Thawai C."/>
        </authorList>
    </citation>
    <scope>NUCLEOTIDE SEQUENCE [LARGE SCALE GENOMIC DNA]</scope>
    <source>
        <strain evidence="2 3">DSM 45428</strain>
    </source>
</reference>
<dbReference type="CDD" id="cd00085">
    <property type="entry name" value="HNHc"/>
    <property type="match status" value="1"/>
</dbReference>
<dbReference type="GO" id="GO:0003676">
    <property type="term" value="F:nucleic acid binding"/>
    <property type="evidence" value="ECO:0007669"/>
    <property type="project" value="InterPro"/>
</dbReference>
<dbReference type="EMBL" id="VIRM01000073">
    <property type="protein sequence ID" value="TQS11860.1"/>
    <property type="molecule type" value="Genomic_DNA"/>
</dbReference>
<protein>
    <submittedName>
        <fullName evidence="2">HNH endonuclease</fullName>
    </submittedName>
</protein>
<keyword evidence="2" id="KW-0540">Nuclease</keyword>
<dbReference type="SMART" id="SM00507">
    <property type="entry name" value="HNHc"/>
    <property type="match status" value="1"/>
</dbReference>
<evidence type="ECO:0000313" key="2">
    <source>
        <dbReference type="EMBL" id="TQS11860.1"/>
    </source>
</evidence>
<dbReference type="Pfam" id="PF01844">
    <property type="entry name" value="HNH"/>
    <property type="match status" value="1"/>
</dbReference>
<dbReference type="InterPro" id="IPR003615">
    <property type="entry name" value="HNH_nuc"/>
</dbReference>
<proteinExistence type="predicted"/>
<keyword evidence="2" id="KW-0378">Hydrolase</keyword>
<dbReference type="RefSeq" id="WP_142624870.1">
    <property type="nucleotide sequence ID" value="NZ_VIRM01000073.1"/>
</dbReference>
<evidence type="ECO:0000259" key="1">
    <source>
        <dbReference type="SMART" id="SM00507"/>
    </source>
</evidence>
<dbReference type="Proteomes" id="UP000316541">
    <property type="component" value="Unassembled WGS sequence"/>
</dbReference>
<evidence type="ECO:0000313" key="3">
    <source>
        <dbReference type="Proteomes" id="UP000316541"/>
    </source>
</evidence>